<dbReference type="AlphaFoldDB" id="A0A1G7N892"/>
<keyword evidence="1" id="KW-0812">Transmembrane</keyword>
<reference evidence="3 4" key="1">
    <citation type="submission" date="2016-10" db="EMBL/GenBank/DDBJ databases">
        <authorList>
            <person name="de Groot N.N."/>
        </authorList>
    </citation>
    <scope>NUCLEOTIDE SEQUENCE [LARGE SCALE GENOMIC DNA]</scope>
    <source>
        <strain evidence="3 4">DSM 527</strain>
    </source>
</reference>
<dbReference type="NCBIfam" id="TIGR04477">
    <property type="entry name" value="sorted_by_XrtN"/>
    <property type="match status" value="1"/>
</dbReference>
<protein>
    <submittedName>
        <fullName evidence="3">XrtN system VIT domain protein</fullName>
    </submittedName>
</protein>
<dbReference type="InterPro" id="IPR013694">
    <property type="entry name" value="VIT"/>
</dbReference>
<evidence type="ECO:0000313" key="3">
    <source>
        <dbReference type="EMBL" id="SDF69569.1"/>
    </source>
</evidence>
<sequence>MSRQSIPLKIIRKRFNDKIYCTGLIFLTVALIAFLIPELFPIDDEDEMIWFFLNHAITVGYFLTLWFSGRLRRGREGLHPFFLFLLMFLISAYALNRFIPIFEVSAPWFAVTIILCSVNYFAFAFIRIAPVPVRMVMFFLLGLSICCFLYMAIYILPFTGIGMLASFFFGISLHTLVPLLFFLYTIRLFRRSNARRKPYKLAFWSGIGITVLIVLVYTMLWGINVVQINRDYSRLSVRRGRDPYLPAWLQVAAHITPNPVTEKVLKAELVYTTFNGWDRLFFNFGSSLNWNEARKHDPLVMIASTVCGTTAMTGEERIHILKSLYDSRYEAEERLWSGDDLQTTHVQTSAHIWPRLRMAYTEKTVSVKNNSIVRRRGQWRNSQEAIYIFHLPEGAVVSSLSLWINDKEEKGILTTKAKADSAYKTIVGTERRDPSVVHWQEGNTVTVRVFPVMDNEERQFKLGITAPLSLEHGALIYRNIYFDGPSAGSTGEDVDISFETPPADLERSGIFSKGKDGQLTASGPYSADWQVSFKDEGLDHQIFSASNKTFTVAPYRKELAAADISDVYLDINSAWSKQEYNTVLALIRQKRIWVYVNEMMEQVTDQNKSDLFEQAAGRRFSLFPFFEVSQPVNAIVITKGVANSPSVDDLENTRFMDTLKGWLSGGQDVMLYNLGGELSPYMRTLKECRTFRYDQGDIAALKELLDAHRFPASIENDQRIVIESAGMTITETPGTEVSTAPDHLQRLFAYNHIMHAMGPRLLTGGEESDSLVAEAAASYVVTPLSSLVVLEKYEDYERFNIKDGNNSLKNASLKGKGAVPEPHEWALIVIGILLIVYLKFRPVSFKRVADI</sequence>
<feature type="transmembrane region" description="Helical" evidence="1">
    <location>
        <begin position="201"/>
        <end position="223"/>
    </location>
</feature>
<dbReference type="Proteomes" id="UP000199045">
    <property type="component" value="Unassembled WGS sequence"/>
</dbReference>
<dbReference type="InterPro" id="IPR031005">
    <property type="entry name" value="Sorted_by_XrtN"/>
</dbReference>
<evidence type="ECO:0000313" key="4">
    <source>
        <dbReference type="Proteomes" id="UP000199045"/>
    </source>
</evidence>
<feature type="transmembrane region" description="Helical" evidence="1">
    <location>
        <begin position="20"/>
        <end position="42"/>
    </location>
</feature>
<dbReference type="Pfam" id="PF08487">
    <property type="entry name" value="VIT"/>
    <property type="match status" value="1"/>
</dbReference>
<accession>A0A1G7N892</accession>
<feature type="domain" description="VIT" evidence="2">
    <location>
        <begin position="329"/>
        <end position="466"/>
    </location>
</feature>
<feature type="transmembrane region" description="Helical" evidence="1">
    <location>
        <begin position="48"/>
        <end position="69"/>
    </location>
</feature>
<feature type="transmembrane region" description="Helical" evidence="1">
    <location>
        <begin position="138"/>
        <end position="157"/>
    </location>
</feature>
<name>A0A1G7N892_CHIFI</name>
<feature type="transmembrane region" description="Helical" evidence="1">
    <location>
        <begin position="163"/>
        <end position="189"/>
    </location>
</feature>
<proteinExistence type="predicted"/>
<dbReference type="PROSITE" id="PS51468">
    <property type="entry name" value="VIT"/>
    <property type="match status" value="1"/>
</dbReference>
<evidence type="ECO:0000256" key="1">
    <source>
        <dbReference type="SAM" id="Phobius"/>
    </source>
</evidence>
<gene>
    <name evidence="3" type="ORF">SAMN04488121_102682</name>
</gene>
<feature type="transmembrane region" description="Helical" evidence="1">
    <location>
        <begin position="81"/>
        <end position="99"/>
    </location>
</feature>
<organism evidence="3 4">
    <name type="scientific">Chitinophaga filiformis</name>
    <name type="common">Myxococcus filiformis</name>
    <name type="synonym">Flexibacter filiformis</name>
    <dbReference type="NCBI Taxonomy" id="104663"/>
    <lineage>
        <taxon>Bacteria</taxon>
        <taxon>Pseudomonadati</taxon>
        <taxon>Bacteroidota</taxon>
        <taxon>Chitinophagia</taxon>
        <taxon>Chitinophagales</taxon>
        <taxon>Chitinophagaceae</taxon>
        <taxon>Chitinophaga</taxon>
    </lineage>
</organism>
<dbReference type="STRING" id="104663.SAMN04488121_102682"/>
<keyword evidence="1" id="KW-1133">Transmembrane helix</keyword>
<dbReference type="OrthoDB" id="1801976at2"/>
<feature type="transmembrane region" description="Helical" evidence="1">
    <location>
        <begin position="105"/>
        <end position="126"/>
    </location>
</feature>
<keyword evidence="1" id="KW-0472">Membrane</keyword>
<evidence type="ECO:0000259" key="2">
    <source>
        <dbReference type="PROSITE" id="PS51468"/>
    </source>
</evidence>
<dbReference type="EMBL" id="FNBN01000002">
    <property type="protein sequence ID" value="SDF69569.1"/>
    <property type="molecule type" value="Genomic_DNA"/>
</dbReference>